<dbReference type="GO" id="GO:0016747">
    <property type="term" value="F:acyltransferase activity, transferring groups other than amino-acyl groups"/>
    <property type="evidence" value="ECO:0007669"/>
    <property type="project" value="InterPro"/>
</dbReference>
<dbReference type="Gene3D" id="3.40.630.30">
    <property type="match status" value="1"/>
</dbReference>
<accession>A0A4V6CXS2</accession>
<sequence>MFESPRIETQRLILRPLALSDAAAIQRHFNNWNVIKTLATVVPWPYPGDGAESFIKRELSKIAAGEESYQWVLVLRAGDGEAIGNISFRPRADGRKGNRGFWLAEPYWNQGLMTEAIAAVNDFAFLTLGLDHFHVCNAQSNVASRRVKQKTGAEFVGFVELPHHNGESRAEKWKVTRETWLRDRPAT</sequence>
<dbReference type="InterPro" id="IPR016181">
    <property type="entry name" value="Acyl_CoA_acyltransferase"/>
</dbReference>
<comment type="caution">
    <text evidence="2">The sequence shown here is derived from an EMBL/GenBank/DDBJ whole genome shotgun (WGS) entry which is preliminary data.</text>
</comment>
<dbReference type="InterPro" id="IPR051531">
    <property type="entry name" value="N-acetyltransferase"/>
</dbReference>
<dbReference type="PANTHER" id="PTHR43792">
    <property type="entry name" value="GNAT FAMILY, PUTATIVE (AFU_ORTHOLOGUE AFUA_3G00765)-RELATED-RELATED"/>
    <property type="match status" value="1"/>
</dbReference>
<dbReference type="Proteomes" id="UP000305095">
    <property type="component" value="Unassembled WGS sequence"/>
</dbReference>
<dbReference type="PROSITE" id="PS51186">
    <property type="entry name" value="GNAT"/>
    <property type="match status" value="1"/>
</dbReference>
<name>A0A4V6CXS2_BRAEL</name>
<keyword evidence="2" id="KW-0808">Transferase</keyword>
<dbReference type="SUPFAM" id="SSF55729">
    <property type="entry name" value="Acyl-CoA N-acyltransferases (Nat)"/>
    <property type="match status" value="1"/>
</dbReference>
<dbReference type="RefSeq" id="WP_137478410.1">
    <property type="nucleotide sequence ID" value="NZ_SZZP01000006.1"/>
</dbReference>
<reference evidence="2 3" key="1">
    <citation type="submission" date="2019-05" db="EMBL/GenBank/DDBJ databases">
        <title>Draft Genome of Bradyrhizobium elkanii strain SEMIA 938, Used in Commercial Inoculants for Lupinus spp. in Brazil.</title>
        <authorList>
            <person name="Hungria M."/>
            <person name="Delamuta J.R.M."/>
            <person name="Ribeiro R.A."/>
            <person name="Nogueira M.A."/>
        </authorList>
    </citation>
    <scope>NUCLEOTIDE SEQUENCE [LARGE SCALE GENOMIC DNA]</scope>
    <source>
        <strain evidence="2 3">Semia 938</strain>
    </source>
</reference>
<evidence type="ECO:0000259" key="1">
    <source>
        <dbReference type="PROSITE" id="PS51186"/>
    </source>
</evidence>
<feature type="domain" description="N-acetyltransferase" evidence="1">
    <location>
        <begin position="12"/>
        <end position="178"/>
    </location>
</feature>
<evidence type="ECO:0000313" key="3">
    <source>
        <dbReference type="Proteomes" id="UP000305095"/>
    </source>
</evidence>
<dbReference type="InterPro" id="IPR000182">
    <property type="entry name" value="GNAT_dom"/>
</dbReference>
<dbReference type="Pfam" id="PF13302">
    <property type="entry name" value="Acetyltransf_3"/>
    <property type="match status" value="1"/>
</dbReference>
<dbReference type="AlphaFoldDB" id="A0A4V6CXS2"/>
<evidence type="ECO:0000313" key="2">
    <source>
        <dbReference type="EMBL" id="TKV81575.1"/>
    </source>
</evidence>
<gene>
    <name evidence="2" type="ORF">FDV58_11935</name>
</gene>
<dbReference type="EMBL" id="SZZP01000006">
    <property type="protein sequence ID" value="TKV81575.1"/>
    <property type="molecule type" value="Genomic_DNA"/>
</dbReference>
<protein>
    <submittedName>
        <fullName evidence="2">GNAT family N-acetyltransferase</fullName>
    </submittedName>
</protein>
<organism evidence="2 3">
    <name type="scientific">Bradyrhizobium elkanii</name>
    <dbReference type="NCBI Taxonomy" id="29448"/>
    <lineage>
        <taxon>Bacteria</taxon>
        <taxon>Pseudomonadati</taxon>
        <taxon>Pseudomonadota</taxon>
        <taxon>Alphaproteobacteria</taxon>
        <taxon>Hyphomicrobiales</taxon>
        <taxon>Nitrobacteraceae</taxon>
        <taxon>Bradyrhizobium</taxon>
    </lineage>
</organism>
<proteinExistence type="predicted"/>